<evidence type="ECO:0000313" key="2">
    <source>
        <dbReference type="Proteomes" id="UP001164064"/>
    </source>
</evidence>
<evidence type="ECO:0000313" key="1">
    <source>
        <dbReference type="EMBL" id="UYF70484.1"/>
    </source>
</evidence>
<name>A0AA46S2E1_9GAMM</name>
<proteinExistence type="predicted"/>
<protein>
    <submittedName>
        <fullName evidence="1">Uncharacterized protein</fullName>
    </submittedName>
</protein>
<sequence>MSTFKHIKVFINGFLSGGNANICFGNMAMFESDGITNLISGKTPHSSSGFGTRDWYRNIENGFKATGADSDTYFYESSNAANMTDKKGNYITYNAQEFVWSFTNPVDVKKIVFKQPKDVAYNQGRGGLPTKLMIFGSNSNLVDSNNRVYSTVSDWQLIAYWDLQSSNTVTELSMVVGENDSTLTYQANDRFLNTFNMKSISRNPLPVKNRIGISGWTQDHTDYSMIGYLKNDVNELLPFGFNTNSGSEEITGNTTIDTFPVGERRVYLFDQNNMVPVRRTVSSLNGEYTFKNLKKSKYSVMGIDARGEQNSIIYAHVDLTED</sequence>
<gene>
    <name evidence="1" type="ORF">LSO60_09265</name>
</gene>
<dbReference type="RefSeq" id="WP_263512039.1">
    <property type="nucleotide sequence ID" value="NZ_CP089051.1"/>
</dbReference>
<dbReference type="EMBL" id="CP089051">
    <property type="protein sequence ID" value="UYF70484.1"/>
    <property type="molecule type" value="Genomic_DNA"/>
</dbReference>
<dbReference type="AlphaFoldDB" id="A0AA46S2E1"/>
<organism evidence="1 2">
    <name type="scientific">Acinetobacter ursingii</name>
    <dbReference type="NCBI Taxonomy" id="108980"/>
    <lineage>
        <taxon>Bacteria</taxon>
        <taxon>Pseudomonadati</taxon>
        <taxon>Pseudomonadota</taxon>
        <taxon>Gammaproteobacteria</taxon>
        <taxon>Moraxellales</taxon>
        <taxon>Moraxellaceae</taxon>
        <taxon>Acinetobacter</taxon>
    </lineage>
</organism>
<reference evidence="1" key="1">
    <citation type="journal article" date="2022" name="J Glob Antimicrob Resist">
        <title>Comparative analysis of IMP-4- and OXA-58-containing plasmids of three carbapenemase-producing Acinetobacter ursingii strains in the Netherlands.</title>
        <authorList>
            <person name="Hendrickx A.P.A."/>
            <person name="Schade R.P."/>
            <person name="Landman F."/>
            <person name="Bosch T."/>
            <person name="Schouls L.M."/>
            <person name="van Dijk K."/>
        </authorList>
    </citation>
    <scope>NUCLEOTIDE SEQUENCE</scope>
    <source>
        <strain evidence="1">RIVM_C010559</strain>
    </source>
</reference>
<dbReference type="Proteomes" id="UP001164064">
    <property type="component" value="Chromosome"/>
</dbReference>
<accession>A0AA46S2E1</accession>